<organism evidence="5 6">
    <name type="scientific">Flavobacterium pisciphilum</name>
    <dbReference type="NCBI Taxonomy" id="2893755"/>
    <lineage>
        <taxon>Bacteria</taxon>
        <taxon>Pseudomonadati</taxon>
        <taxon>Bacteroidota</taxon>
        <taxon>Flavobacteriia</taxon>
        <taxon>Flavobacteriales</taxon>
        <taxon>Flavobacteriaceae</taxon>
        <taxon>Flavobacterium</taxon>
    </lineage>
</organism>
<feature type="domain" description="N-acetyltransferase" evidence="4">
    <location>
        <begin position="9"/>
        <end position="176"/>
    </location>
</feature>
<dbReference type="PANTHER" id="PTHR43792:SF8">
    <property type="entry name" value="[RIBOSOMAL PROTEIN US5]-ALANINE N-ACETYLTRANSFERASE"/>
    <property type="match status" value="1"/>
</dbReference>
<evidence type="ECO:0000256" key="1">
    <source>
        <dbReference type="ARBA" id="ARBA00022679"/>
    </source>
</evidence>
<reference evidence="5" key="1">
    <citation type="submission" date="2021-11" db="EMBL/GenBank/DDBJ databases">
        <title>Description of novel Flavobacterium species.</title>
        <authorList>
            <person name="Saticioglu I.B."/>
            <person name="Ay H."/>
            <person name="Altun S."/>
            <person name="Duman M."/>
        </authorList>
    </citation>
    <scope>NUCLEOTIDE SEQUENCE</scope>
    <source>
        <strain evidence="5">F-65</strain>
    </source>
</reference>
<dbReference type="InterPro" id="IPR016181">
    <property type="entry name" value="Acyl_CoA_acyltransferase"/>
</dbReference>
<sequence length="185" mass="21421">MGSINWKTERIENILPEEFYRLIDKNRQHIEKTFPVTLVNSDTLTKAVSFIAVSIDKEKKNEGYHFYARDSETNALIGYLCVKSIDTRISKCEFGYFIDEDFQGKGIISKMVSDALDFCFNELLMNKVFICTSEVNLASQRVALKHNFRQEGILRDEFRNGDGTLENTVYFGLLKSDYLNERTIL</sequence>
<dbReference type="InterPro" id="IPR000182">
    <property type="entry name" value="GNAT_dom"/>
</dbReference>
<gene>
    <name evidence="5" type="ORF">LNQ49_12105</name>
</gene>
<accession>A0ABS8MU84</accession>
<keyword evidence="6" id="KW-1185">Reference proteome</keyword>
<evidence type="ECO:0000313" key="5">
    <source>
        <dbReference type="EMBL" id="MCC9072324.1"/>
    </source>
</evidence>
<evidence type="ECO:0000256" key="3">
    <source>
        <dbReference type="ARBA" id="ARBA00038502"/>
    </source>
</evidence>
<keyword evidence="2" id="KW-0012">Acyltransferase</keyword>
<name>A0ABS8MU84_9FLAO</name>
<dbReference type="EMBL" id="JAJJMO010000001">
    <property type="protein sequence ID" value="MCC9072324.1"/>
    <property type="molecule type" value="Genomic_DNA"/>
</dbReference>
<dbReference type="Proteomes" id="UP001430919">
    <property type="component" value="Unassembled WGS sequence"/>
</dbReference>
<evidence type="ECO:0000313" key="6">
    <source>
        <dbReference type="Proteomes" id="UP001430919"/>
    </source>
</evidence>
<dbReference type="InterPro" id="IPR051531">
    <property type="entry name" value="N-acetyltransferase"/>
</dbReference>
<comment type="caution">
    <text evidence="5">The sequence shown here is derived from an EMBL/GenBank/DDBJ whole genome shotgun (WGS) entry which is preliminary data.</text>
</comment>
<evidence type="ECO:0000256" key="2">
    <source>
        <dbReference type="ARBA" id="ARBA00023315"/>
    </source>
</evidence>
<dbReference type="PROSITE" id="PS51186">
    <property type="entry name" value="GNAT"/>
    <property type="match status" value="1"/>
</dbReference>
<dbReference type="Gene3D" id="3.40.630.30">
    <property type="match status" value="1"/>
</dbReference>
<dbReference type="RefSeq" id="WP_229989119.1">
    <property type="nucleotide sequence ID" value="NZ_JAJJMO010000001.1"/>
</dbReference>
<comment type="similarity">
    <text evidence="3">Belongs to the acetyltransferase family. RimJ subfamily.</text>
</comment>
<dbReference type="PANTHER" id="PTHR43792">
    <property type="entry name" value="GNAT FAMILY, PUTATIVE (AFU_ORTHOLOGUE AFUA_3G00765)-RELATED-RELATED"/>
    <property type="match status" value="1"/>
</dbReference>
<keyword evidence="1" id="KW-0808">Transferase</keyword>
<protein>
    <submittedName>
        <fullName evidence="5">GNAT family N-acetyltransferase</fullName>
    </submittedName>
</protein>
<evidence type="ECO:0000259" key="4">
    <source>
        <dbReference type="PROSITE" id="PS51186"/>
    </source>
</evidence>
<dbReference type="SUPFAM" id="SSF55729">
    <property type="entry name" value="Acyl-CoA N-acyltransferases (Nat)"/>
    <property type="match status" value="1"/>
</dbReference>
<dbReference type="Pfam" id="PF13302">
    <property type="entry name" value="Acetyltransf_3"/>
    <property type="match status" value="1"/>
</dbReference>
<proteinExistence type="inferred from homology"/>
<dbReference type="CDD" id="cd04301">
    <property type="entry name" value="NAT_SF"/>
    <property type="match status" value="1"/>
</dbReference>